<reference evidence="4" key="1">
    <citation type="submission" date="2020-09" db="EMBL/GenBank/DDBJ databases">
        <title>Genome-Enabled Discovery of Anthraquinone Biosynthesis in Senna tora.</title>
        <authorList>
            <person name="Kang S.-H."/>
            <person name="Pandey R.P."/>
            <person name="Lee C.-M."/>
            <person name="Sim J.-S."/>
            <person name="Jeong J.-T."/>
            <person name="Choi B.-S."/>
            <person name="Jung M."/>
            <person name="Ginzburg D."/>
            <person name="Zhao K."/>
            <person name="Won S.Y."/>
            <person name="Oh T.-J."/>
            <person name="Yu Y."/>
            <person name="Kim N.-H."/>
            <person name="Lee O.R."/>
            <person name="Lee T.-H."/>
            <person name="Bashyal P."/>
            <person name="Kim T.-S."/>
            <person name="Lee W.-H."/>
            <person name="Kawkins C."/>
            <person name="Kim C.-K."/>
            <person name="Kim J.S."/>
            <person name="Ahn B.O."/>
            <person name="Rhee S.Y."/>
            <person name="Sohng J.K."/>
        </authorList>
    </citation>
    <scope>NUCLEOTIDE SEQUENCE</scope>
    <source>
        <tissue evidence="4">Leaf</tissue>
    </source>
</reference>
<dbReference type="OrthoDB" id="2343925at2759"/>
<evidence type="ECO:0000313" key="4">
    <source>
        <dbReference type="EMBL" id="KAF7800763.1"/>
    </source>
</evidence>
<dbReference type="GO" id="GO:0009507">
    <property type="term" value="C:chloroplast"/>
    <property type="evidence" value="ECO:0007669"/>
    <property type="project" value="TreeGrafter"/>
</dbReference>
<protein>
    <submittedName>
        <fullName evidence="4">Ent-copalyl diphosphate synthase</fullName>
    </submittedName>
</protein>
<gene>
    <name evidence="4" type="ORF">G2W53_044749</name>
</gene>
<sequence length="301" mass="35139">MNLESDEGEKSISISAYGTAWVAMVEDVNGSGKPQFPRCLEWIVENQLCDGSWGDPRMFVAYDRLLSTLASVIVLTHYNLHPHKAQKGLDFCLSSSSPSLAFLATSLRSPSNQVALYERVTYTAKYPEVAYRRFDLPELLIRRHKAQVCLRYERVTYTAKYPEVAYRRFDLPELLIRRHKAQVCLRYERVTYTAKYPEVAYRRFDLPELLIRRHKAQHASTYLCQMSIFFVRQLHSASVFLDKSTVSESYSVSNTPKILLTYTLPRCLYERVTYTAKYPEVAYRRFDLPELLIRRQKPRFA</sequence>
<keyword evidence="2" id="KW-0479">Metal-binding</keyword>
<dbReference type="Proteomes" id="UP000634136">
    <property type="component" value="Unassembled WGS sequence"/>
</dbReference>
<organism evidence="4 5">
    <name type="scientific">Senna tora</name>
    <dbReference type="NCBI Taxonomy" id="362788"/>
    <lineage>
        <taxon>Eukaryota</taxon>
        <taxon>Viridiplantae</taxon>
        <taxon>Streptophyta</taxon>
        <taxon>Embryophyta</taxon>
        <taxon>Tracheophyta</taxon>
        <taxon>Spermatophyta</taxon>
        <taxon>Magnoliopsida</taxon>
        <taxon>eudicotyledons</taxon>
        <taxon>Gunneridae</taxon>
        <taxon>Pentapetalae</taxon>
        <taxon>rosids</taxon>
        <taxon>fabids</taxon>
        <taxon>Fabales</taxon>
        <taxon>Fabaceae</taxon>
        <taxon>Caesalpinioideae</taxon>
        <taxon>Cassia clade</taxon>
        <taxon>Senna</taxon>
    </lineage>
</organism>
<comment type="cofactor">
    <cofactor evidence="1">
        <name>Mg(2+)</name>
        <dbReference type="ChEBI" id="CHEBI:18420"/>
    </cofactor>
</comment>
<keyword evidence="5" id="KW-1185">Reference proteome</keyword>
<keyword evidence="3" id="KW-0460">Magnesium</keyword>
<proteinExistence type="predicted"/>
<evidence type="ECO:0000256" key="2">
    <source>
        <dbReference type="ARBA" id="ARBA00022723"/>
    </source>
</evidence>
<evidence type="ECO:0000256" key="3">
    <source>
        <dbReference type="ARBA" id="ARBA00022842"/>
    </source>
</evidence>
<dbReference type="Gene3D" id="1.50.10.160">
    <property type="match status" value="1"/>
</dbReference>
<dbReference type="AlphaFoldDB" id="A0A834VWZ2"/>
<dbReference type="InterPro" id="IPR050148">
    <property type="entry name" value="Terpene_synthase-like"/>
</dbReference>
<dbReference type="SUPFAM" id="SSF48239">
    <property type="entry name" value="Terpenoid cyclases/Protein prenyltransferases"/>
    <property type="match status" value="1"/>
</dbReference>
<name>A0A834VWZ2_9FABA</name>
<dbReference type="GO" id="GO:0010333">
    <property type="term" value="F:terpene synthase activity"/>
    <property type="evidence" value="ECO:0007669"/>
    <property type="project" value="InterPro"/>
</dbReference>
<dbReference type="EMBL" id="JAAIUW010000180">
    <property type="protein sequence ID" value="KAF7800763.1"/>
    <property type="molecule type" value="Genomic_DNA"/>
</dbReference>
<evidence type="ECO:0000313" key="5">
    <source>
        <dbReference type="Proteomes" id="UP000634136"/>
    </source>
</evidence>
<dbReference type="GO" id="GO:0009686">
    <property type="term" value="P:gibberellin biosynthetic process"/>
    <property type="evidence" value="ECO:0007669"/>
    <property type="project" value="TreeGrafter"/>
</dbReference>
<accession>A0A834VWZ2</accession>
<dbReference type="PANTHER" id="PTHR31739:SF4">
    <property type="entry name" value="ENT-COPALYL DIPHOSPHATE SYNTHASE, CHLOROPLASTIC"/>
    <property type="match status" value="1"/>
</dbReference>
<comment type="caution">
    <text evidence="4">The sequence shown here is derived from an EMBL/GenBank/DDBJ whole genome shotgun (WGS) entry which is preliminary data.</text>
</comment>
<evidence type="ECO:0000256" key="1">
    <source>
        <dbReference type="ARBA" id="ARBA00001946"/>
    </source>
</evidence>
<dbReference type="PANTHER" id="PTHR31739">
    <property type="entry name" value="ENT-COPALYL DIPHOSPHATE SYNTHASE, CHLOROPLASTIC"/>
    <property type="match status" value="1"/>
</dbReference>
<dbReference type="InterPro" id="IPR008930">
    <property type="entry name" value="Terpenoid_cyclase/PrenylTrfase"/>
</dbReference>
<dbReference type="GO" id="GO:0000287">
    <property type="term" value="F:magnesium ion binding"/>
    <property type="evidence" value="ECO:0007669"/>
    <property type="project" value="TreeGrafter"/>
</dbReference>